<dbReference type="Gene3D" id="2.120.10.30">
    <property type="entry name" value="TolB, C-terminal domain"/>
    <property type="match status" value="1"/>
</dbReference>
<comment type="caution">
    <text evidence="5">The sequence shown here is derived from an EMBL/GenBank/DDBJ whole genome shotgun (WGS) entry which is preliminary data.</text>
</comment>
<dbReference type="PROSITE" id="PS00420">
    <property type="entry name" value="SRCR_1"/>
    <property type="match status" value="1"/>
</dbReference>
<dbReference type="EMBL" id="MU826379">
    <property type="protein sequence ID" value="KAJ7377406.1"/>
    <property type="molecule type" value="Genomic_DNA"/>
</dbReference>
<proteinExistence type="predicted"/>
<evidence type="ECO:0000259" key="4">
    <source>
        <dbReference type="PROSITE" id="PS50287"/>
    </source>
</evidence>
<dbReference type="FunFam" id="3.10.250.10:FF:000001">
    <property type="entry name" value="Lysyl oxidase 4 isoform X1"/>
    <property type="match status" value="1"/>
</dbReference>
<accession>A0A9W9Z9G2</accession>
<dbReference type="InterPro" id="IPR036772">
    <property type="entry name" value="SRCR-like_dom_sf"/>
</dbReference>
<evidence type="ECO:0000313" key="5">
    <source>
        <dbReference type="EMBL" id="KAJ7377406.1"/>
    </source>
</evidence>
<sequence length="344" mass="38573">MRIVLILKTQALCAGMTLFHPQKAQPYLQDLIQVRLRSGLKSNEGRVELFLNGTWGTICGNDWGIEDANVICRMMGFTRGAWGTHCCSWYSGLSAPDQIWLDRVGCVGDETSIAECRHGGWGSHNCDHSEDIGVVCKYTPPPTPDQKVRLADGIRDGEGRVECKGNESSILDCENAGYDVHPYYCQHYEDASVICWNESRSLPTDDFLLLYEGKRGLCQYVSLPLGPSPVKLLPLRIDIGVFPYHIFYDPVDGRIYWTGAYGTIYRAFLNGESREVVISGVSFISCFGIDFVGRNMYFVTIIAVTSEWHLLMANFKLTLLRSLILKGLLWTAKLSKSHSITIYS</sequence>
<keyword evidence="6" id="KW-1185">Reference proteome</keyword>
<evidence type="ECO:0000256" key="2">
    <source>
        <dbReference type="ARBA" id="ARBA00023157"/>
    </source>
</evidence>
<comment type="caution">
    <text evidence="3">Lacks conserved residue(s) required for the propagation of feature annotation.</text>
</comment>
<protein>
    <submittedName>
        <fullName evidence="5">Neurotrypsin</fullName>
    </submittedName>
</protein>
<dbReference type="AlphaFoldDB" id="A0A9W9Z9G2"/>
<dbReference type="SUPFAM" id="SSF56487">
    <property type="entry name" value="SRCR-like"/>
    <property type="match status" value="2"/>
</dbReference>
<dbReference type="OrthoDB" id="10051855at2759"/>
<feature type="disulfide bond" evidence="3">
    <location>
        <begin position="106"/>
        <end position="116"/>
    </location>
</feature>
<dbReference type="InterPro" id="IPR001190">
    <property type="entry name" value="SRCR"/>
</dbReference>
<dbReference type="SMART" id="SM00202">
    <property type="entry name" value="SR"/>
    <property type="match status" value="1"/>
</dbReference>
<dbReference type="PROSITE" id="PS50287">
    <property type="entry name" value="SRCR_2"/>
    <property type="match status" value="2"/>
</dbReference>
<feature type="domain" description="SRCR" evidence="4">
    <location>
        <begin position="34"/>
        <end position="137"/>
    </location>
</feature>
<organism evidence="5 6">
    <name type="scientific">Desmophyllum pertusum</name>
    <dbReference type="NCBI Taxonomy" id="174260"/>
    <lineage>
        <taxon>Eukaryota</taxon>
        <taxon>Metazoa</taxon>
        <taxon>Cnidaria</taxon>
        <taxon>Anthozoa</taxon>
        <taxon>Hexacorallia</taxon>
        <taxon>Scleractinia</taxon>
        <taxon>Caryophylliina</taxon>
        <taxon>Caryophylliidae</taxon>
        <taxon>Desmophyllum</taxon>
    </lineage>
</organism>
<reference evidence="5" key="1">
    <citation type="submission" date="2023-01" db="EMBL/GenBank/DDBJ databases">
        <title>Genome assembly of the deep-sea coral Lophelia pertusa.</title>
        <authorList>
            <person name="Herrera S."/>
            <person name="Cordes E."/>
        </authorList>
    </citation>
    <scope>NUCLEOTIDE SEQUENCE</scope>
    <source>
        <strain evidence="5">USNM1676648</strain>
        <tissue evidence="5">Polyp</tissue>
    </source>
</reference>
<dbReference type="PRINTS" id="PR00258">
    <property type="entry name" value="SPERACTRCPTR"/>
</dbReference>
<evidence type="ECO:0000313" key="6">
    <source>
        <dbReference type="Proteomes" id="UP001163046"/>
    </source>
</evidence>
<dbReference type="InterPro" id="IPR011042">
    <property type="entry name" value="6-blade_b-propeller_TolB-like"/>
</dbReference>
<dbReference type="PANTHER" id="PTHR48071">
    <property type="entry name" value="SRCR DOMAIN-CONTAINING PROTEIN"/>
    <property type="match status" value="1"/>
</dbReference>
<dbReference type="PANTHER" id="PTHR48071:SF18">
    <property type="entry name" value="DELETED IN MALIGNANT BRAIN TUMORS 1 PROTEIN-RELATED"/>
    <property type="match status" value="1"/>
</dbReference>
<dbReference type="Proteomes" id="UP001163046">
    <property type="component" value="Unassembled WGS sequence"/>
</dbReference>
<dbReference type="Gene3D" id="3.10.250.10">
    <property type="entry name" value="SRCR-like domain"/>
    <property type="match status" value="2"/>
</dbReference>
<dbReference type="GO" id="GO:0016020">
    <property type="term" value="C:membrane"/>
    <property type="evidence" value="ECO:0007669"/>
    <property type="project" value="InterPro"/>
</dbReference>
<dbReference type="SUPFAM" id="SSF63825">
    <property type="entry name" value="YWTD domain"/>
    <property type="match status" value="1"/>
</dbReference>
<dbReference type="Pfam" id="PF00530">
    <property type="entry name" value="SRCR"/>
    <property type="match status" value="1"/>
</dbReference>
<feature type="disulfide bond" evidence="3">
    <location>
        <begin position="163"/>
        <end position="173"/>
    </location>
</feature>
<feature type="domain" description="SRCR" evidence="4">
    <location>
        <begin position="161"/>
        <end position="196"/>
    </location>
</feature>
<keyword evidence="2 3" id="KW-1015">Disulfide bond</keyword>
<keyword evidence="1" id="KW-0732">Signal</keyword>
<name>A0A9W9Z9G2_9CNID</name>
<gene>
    <name evidence="5" type="primary">PRSS12_7</name>
    <name evidence="5" type="ORF">OS493_029304</name>
</gene>
<evidence type="ECO:0000256" key="3">
    <source>
        <dbReference type="PROSITE-ProRule" id="PRU00196"/>
    </source>
</evidence>
<evidence type="ECO:0000256" key="1">
    <source>
        <dbReference type="ARBA" id="ARBA00022729"/>
    </source>
</evidence>